<dbReference type="EMBL" id="JARJCW010000057">
    <property type="protein sequence ID" value="KAJ7201794.1"/>
    <property type="molecule type" value="Genomic_DNA"/>
</dbReference>
<dbReference type="Proteomes" id="UP001219525">
    <property type="component" value="Unassembled WGS sequence"/>
</dbReference>
<organism evidence="1 2">
    <name type="scientific">Mycena pura</name>
    <dbReference type="NCBI Taxonomy" id="153505"/>
    <lineage>
        <taxon>Eukaryota</taxon>
        <taxon>Fungi</taxon>
        <taxon>Dikarya</taxon>
        <taxon>Basidiomycota</taxon>
        <taxon>Agaricomycotina</taxon>
        <taxon>Agaricomycetes</taxon>
        <taxon>Agaricomycetidae</taxon>
        <taxon>Agaricales</taxon>
        <taxon>Marasmiineae</taxon>
        <taxon>Mycenaceae</taxon>
        <taxon>Mycena</taxon>
    </lineage>
</organism>
<gene>
    <name evidence="1" type="ORF">GGX14DRAFT_571062</name>
</gene>
<accession>A0AAD6YA61</accession>
<evidence type="ECO:0000313" key="1">
    <source>
        <dbReference type="EMBL" id="KAJ7201794.1"/>
    </source>
</evidence>
<sequence>MTKEGGKSGLRSKQLAFDARHSGWCRCLVTRTAPRIVKHPEPEPPEAGSRCPAPAPAHYCPVRTHAIAQAAALHHLALAHTHSTRAAATALRRPPLPLCAALCCCTLMQACVRGRAPPPALHTGSRRPAPAPFSTASCVRARWVSTPGAGVAPLAPPLPPCARAQVDVHTRTIFCAMRCPLSLDPRRRRCPPPCALVQARARAQPPRARLVSTPGAGAAPTAPCTGMFLTPTAAPALHRTIPRRHTRTHFDAPPPCGARGFFSTPRGYSVQSRYPKTRARALASKAARACA</sequence>
<reference evidence="1" key="1">
    <citation type="submission" date="2023-03" db="EMBL/GenBank/DDBJ databases">
        <title>Massive genome expansion in bonnet fungi (Mycena s.s.) driven by repeated elements and novel gene families across ecological guilds.</title>
        <authorList>
            <consortium name="Lawrence Berkeley National Laboratory"/>
            <person name="Harder C.B."/>
            <person name="Miyauchi S."/>
            <person name="Viragh M."/>
            <person name="Kuo A."/>
            <person name="Thoen E."/>
            <person name="Andreopoulos B."/>
            <person name="Lu D."/>
            <person name="Skrede I."/>
            <person name="Drula E."/>
            <person name="Henrissat B."/>
            <person name="Morin E."/>
            <person name="Kohler A."/>
            <person name="Barry K."/>
            <person name="LaButti K."/>
            <person name="Morin E."/>
            <person name="Salamov A."/>
            <person name="Lipzen A."/>
            <person name="Mereny Z."/>
            <person name="Hegedus B."/>
            <person name="Baldrian P."/>
            <person name="Stursova M."/>
            <person name="Weitz H."/>
            <person name="Taylor A."/>
            <person name="Grigoriev I.V."/>
            <person name="Nagy L.G."/>
            <person name="Martin F."/>
            <person name="Kauserud H."/>
        </authorList>
    </citation>
    <scope>NUCLEOTIDE SEQUENCE</scope>
    <source>
        <strain evidence="1">9144</strain>
    </source>
</reference>
<evidence type="ECO:0000313" key="2">
    <source>
        <dbReference type="Proteomes" id="UP001219525"/>
    </source>
</evidence>
<proteinExistence type="predicted"/>
<keyword evidence="2" id="KW-1185">Reference proteome</keyword>
<dbReference type="AlphaFoldDB" id="A0AAD6YA61"/>
<protein>
    <submittedName>
        <fullName evidence="1">Uncharacterized protein</fullName>
    </submittedName>
</protein>
<comment type="caution">
    <text evidence="1">The sequence shown here is derived from an EMBL/GenBank/DDBJ whole genome shotgun (WGS) entry which is preliminary data.</text>
</comment>
<name>A0AAD6YA61_9AGAR</name>